<reference evidence="2 3" key="1">
    <citation type="submission" date="2020-08" db="EMBL/GenBank/DDBJ databases">
        <title>Genome public.</title>
        <authorList>
            <person name="Liu C."/>
            <person name="Sun Q."/>
        </authorList>
    </citation>
    <scope>NUCLEOTIDE SEQUENCE [LARGE SCALE GENOMIC DNA]</scope>
    <source>
        <strain evidence="2 3">NSJ-26</strain>
    </source>
</reference>
<comment type="caution">
    <text evidence="2">The sequence shown here is derived from an EMBL/GenBank/DDBJ whole genome shotgun (WGS) entry which is preliminary data.</text>
</comment>
<keyword evidence="3" id="KW-1185">Reference proteome</keyword>
<dbReference type="EMBL" id="JACRTK010000001">
    <property type="protein sequence ID" value="MBC8590108.1"/>
    <property type="molecule type" value="Genomic_DNA"/>
</dbReference>
<dbReference type="Pfam" id="PF07136">
    <property type="entry name" value="DUF1385"/>
    <property type="match status" value="1"/>
</dbReference>
<sequence>MKENNPSINPKHKTTIGGQALIEGIMMRGPKKLSIAVRKPNDEIELKVDELNTLAMKNKFFRLPFIRGVVGLVEAMVIGTKALTYSASFYEEESLYEEDMEKKKSLTERVFKDKAEDVEMGLTVLFSIGLSILIFMILPSFISNFFKNRVDSPIILNLIEGLFRVIIFFIYVIWISKLEDIKRVFQYHGAEHKSIHCYENREELTVENVKKYSILHPRCGTSFLFMVMIISIFVLSFFGWPNPLQRVLIRILMFPVIAGISYEVNRIIGRSNSKFCQIISYPGLMVQKLATVKEPDGEQIEVAIEALKAVIPTNREEDKW</sequence>
<dbReference type="RefSeq" id="WP_249322936.1">
    <property type="nucleotide sequence ID" value="NZ_JACRTK010000001.1"/>
</dbReference>
<gene>
    <name evidence="2" type="ORF">H8689_03010</name>
</gene>
<dbReference type="AlphaFoldDB" id="A0A926EXF4"/>
<keyword evidence="1" id="KW-0472">Membrane</keyword>
<organism evidence="2 3">
    <name type="scientific">Wansuia hejianensis</name>
    <dbReference type="NCBI Taxonomy" id="2763667"/>
    <lineage>
        <taxon>Bacteria</taxon>
        <taxon>Bacillati</taxon>
        <taxon>Bacillota</taxon>
        <taxon>Clostridia</taxon>
        <taxon>Lachnospirales</taxon>
        <taxon>Lachnospiraceae</taxon>
        <taxon>Wansuia</taxon>
    </lineage>
</organism>
<evidence type="ECO:0000256" key="1">
    <source>
        <dbReference type="SAM" id="Phobius"/>
    </source>
</evidence>
<feature type="transmembrane region" description="Helical" evidence="1">
    <location>
        <begin position="247"/>
        <end position="264"/>
    </location>
</feature>
<keyword evidence="1" id="KW-1133">Transmembrane helix</keyword>
<feature type="transmembrane region" description="Helical" evidence="1">
    <location>
        <begin position="122"/>
        <end position="142"/>
    </location>
</feature>
<feature type="transmembrane region" description="Helical" evidence="1">
    <location>
        <begin position="220"/>
        <end position="241"/>
    </location>
</feature>
<proteinExistence type="predicted"/>
<dbReference type="InterPro" id="IPR010787">
    <property type="entry name" value="DUF1385"/>
</dbReference>
<keyword evidence="1" id="KW-0812">Transmembrane</keyword>
<name>A0A926EXF4_9FIRM</name>
<dbReference type="Proteomes" id="UP000601522">
    <property type="component" value="Unassembled WGS sequence"/>
</dbReference>
<dbReference type="PANTHER" id="PTHR42867:SF1">
    <property type="entry name" value="MEMBRANE PROTEIN-RELATED"/>
    <property type="match status" value="1"/>
</dbReference>
<protein>
    <submittedName>
        <fullName evidence="2">DUF1385 domain-containing protein</fullName>
    </submittedName>
</protein>
<accession>A0A926EXF4</accession>
<feature type="transmembrane region" description="Helical" evidence="1">
    <location>
        <begin position="154"/>
        <end position="174"/>
    </location>
</feature>
<evidence type="ECO:0000313" key="3">
    <source>
        <dbReference type="Proteomes" id="UP000601522"/>
    </source>
</evidence>
<dbReference type="PANTHER" id="PTHR42867">
    <property type="entry name" value="MEMBRANE PROTEIN-RELATED"/>
    <property type="match status" value="1"/>
</dbReference>
<evidence type="ECO:0000313" key="2">
    <source>
        <dbReference type="EMBL" id="MBC8590108.1"/>
    </source>
</evidence>